<evidence type="ECO:0000256" key="1">
    <source>
        <dbReference type="SAM" id="MobiDB-lite"/>
    </source>
</evidence>
<dbReference type="Proteomes" id="UP000247498">
    <property type="component" value="Unassembled WGS sequence"/>
</dbReference>
<dbReference type="InParanoid" id="A0A2V0NXQ3"/>
<dbReference type="AlphaFoldDB" id="A0A2V0NXQ3"/>
<feature type="compositionally biased region" description="Low complexity" evidence="1">
    <location>
        <begin position="438"/>
        <end position="451"/>
    </location>
</feature>
<name>A0A2V0NXQ3_9CHLO</name>
<sequence length="481" mass="48986">MQAFSGPKASPPTTRIAPKVIISKERMARVLAKAAVAPAPAPVPAAAVADEPQAPKVRPPIKMKLTGFTKINIITSTASTVDYGSAASSCAAAAAPILEPITTTTIPGLEAAAPSGAARRRFVAKRRGGGGGTAAAAAAAAAAAPSFPKLDAAALLGHDDDADDYAFHCCAEAIAPTTTTEAEAAEEAEFDALLDQAINTLPTEFGTATTHEAEAEAEEEVLSYTALLADALADFPAPIPAAADDTAVSSFPTPCATAEVKAAEEAEFEALLAKALNAIPEVNEVNATATTTETQAAAATESNPEPKPKPAACLPITATVIISALPPPSLPSSLCAPAYAPARAAAAVETPVAAACRAVDGDCEGEYLPSATTADTLAGIEGLTAALGSVKLHTTDAEGDVVMDEDQDSAPRVIKGDPWPFYVHVRNSSPSVMTRRALAAAAKQQQLKQQQPRTNTNTSTASARRGKGPAAFTRSQMQRHA</sequence>
<evidence type="ECO:0000313" key="2">
    <source>
        <dbReference type="EMBL" id="GBF92119.1"/>
    </source>
</evidence>
<gene>
    <name evidence="2" type="ORF">Rsub_04466</name>
</gene>
<evidence type="ECO:0000313" key="3">
    <source>
        <dbReference type="Proteomes" id="UP000247498"/>
    </source>
</evidence>
<accession>A0A2V0NXQ3</accession>
<comment type="caution">
    <text evidence="2">The sequence shown here is derived from an EMBL/GenBank/DDBJ whole genome shotgun (WGS) entry which is preliminary data.</text>
</comment>
<feature type="compositionally biased region" description="Polar residues" evidence="1">
    <location>
        <begin position="452"/>
        <end position="462"/>
    </location>
</feature>
<organism evidence="2 3">
    <name type="scientific">Raphidocelis subcapitata</name>
    <dbReference type="NCBI Taxonomy" id="307507"/>
    <lineage>
        <taxon>Eukaryota</taxon>
        <taxon>Viridiplantae</taxon>
        <taxon>Chlorophyta</taxon>
        <taxon>core chlorophytes</taxon>
        <taxon>Chlorophyceae</taxon>
        <taxon>CS clade</taxon>
        <taxon>Sphaeropleales</taxon>
        <taxon>Selenastraceae</taxon>
        <taxon>Raphidocelis</taxon>
    </lineage>
</organism>
<feature type="region of interest" description="Disordered" evidence="1">
    <location>
        <begin position="438"/>
        <end position="481"/>
    </location>
</feature>
<reference evidence="2 3" key="1">
    <citation type="journal article" date="2018" name="Sci. Rep.">
        <title>Raphidocelis subcapitata (=Pseudokirchneriella subcapitata) provides an insight into genome evolution and environmental adaptations in the Sphaeropleales.</title>
        <authorList>
            <person name="Suzuki S."/>
            <person name="Yamaguchi H."/>
            <person name="Nakajima N."/>
            <person name="Kawachi M."/>
        </authorList>
    </citation>
    <scope>NUCLEOTIDE SEQUENCE [LARGE SCALE GENOMIC DNA]</scope>
    <source>
        <strain evidence="2 3">NIES-35</strain>
    </source>
</reference>
<dbReference type="EMBL" id="BDRX01000029">
    <property type="protein sequence ID" value="GBF92119.1"/>
    <property type="molecule type" value="Genomic_DNA"/>
</dbReference>
<keyword evidence="3" id="KW-1185">Reference proteome</keyword>
<protein>
    <submittedName>
        <fullName evidence="2">Uncharacterized protein</fullName>
    </submittedName>
</protein>
<proteinExistence type="predicted"/>